<dbReference type="InterPro" id="IPR013525">
    <property type="entry name" value="ABC2_TM"/>
</dbReference>
<feature type="transmembrane region" description="Helical" evidence="7">
    <location>
        <begin position="485"/>
        <end position="511"/>
    </location>
</feature>
<dbReference type="Proteomes" id="UP001208570">
    <property type="component" value="Unassembled WGS sequence"/>
</dbReference>
<keyword evidence="4 7" id="KW-0812">Transmembrane</keyword>
<keyword evidence="10" id="KW-1185">Reference proteome</keyword>
<evidence type="ECO:0000256" key="7">
    <source>
        <dbReference type="SAM" id="Phobius"/>
    </source>
</evidence>
<feature type="domain" description="ABC transporter" evidence="8">
    <location>
        <begin position="4"/>
        <end position="241"/>
    </location>
</feature>
<comment type="similarity">
    <text evidence="2">Belongs to the ABC transporter superfamily. ABCG family. Eye pigment precursor importer (TC 3.A.1.204) subfamily.</text>
</comment>
<sequence>MMEVIFKDVDVAIDDTLILHHISGMVKPGEMLAVMGPSGAGKSTLLNAISSRTPILSGCIRLNGAPVNHKLRRKICYVLQEDAFFSNLTLKQTLTRVNDIIDQLDLRDCANTAMGGMFMSGLSGGERKRASIASELVTNPMLLMLDVAYFGKSSQILEFFSSLSLHCTPNWNPADFIFTERLSVIPFPTCQFVPQMTCMENSTSWTSVHRILISKADLRQSLGYDQRNILDIHTPSVFDFNPKTQRYQLDWPPELRSGDVSVSTDLSEVKFQPSADQLPPNDVHQQNSNIPDKDEELATTQLIVKPSPSNTNDKMNDVIVVCSSSLSRKEAVDEEYSMDNSYYDETAKWQSGFITQYVTLTQRNFFQAKSRILSKLNFIQTVVLSVVSGLLWFQTPRTEESLKDRNGMMFFVISYFGFFTMFDIITSFPDERTVITKERAAGTYRLSAYYLSKMTSEAPLMFLLPIIMTTISYWMTGLMPTAGNFVAFLMLVLLHSSVAQSFGIVVGVSCIDLRTSITTGATIMLATLLAGGFYITHYPVWMEWAKYLSFLQYSYHAAMKIEYLHGSDILCNPPGESVFDLCNQNETSFITGEYYLACSGVTHPIFLDVLVLVTLGFAFRLLGYVILRYIRRPGGCRCK</sequence>
<dbReference type="PROSITE" id="PS50893">
    <property type="entry name" value="ABC_TRANSPORTER_2"/>
    <property type="match status" value="1"/>
</dbReference>
<evidence type="ECO:0000256" key="4">
    <source>
        <dbReference type="ARBA" id="ARBA00022692"/>
    </source>
</evidence>
<evidence type="ECO:0000256" key="1">
    <source>
        <dbReference type="ARBA" id="ARBA00004141"/>
    </source>
</evidence>
<organism evidence="9 10">
    <name type="scientific">Paralvinella palmiformis</name>
    <dbReference type="NCBI Taxonomy" id="53620"/>
    <lineage>
        <taxon>Eukaryota</taxon>
        <taxon>Metazoa</taxon>
        <taxon>Spiralia</taxon>
        <taxon>Lophotrochozoa</taxon>
        <taxon>Annelida</taxon>
        <taxon>Polychaeta</taxon>
        <taxon>Sedentaria</taxon>
        <taxon>Canalipalpata</taxon>
        <taxon>Terebellida</taxon>
        <taxon>Terebelliformia</taxon>
        <taxon>Alvinellidae</taxon>
        <taxon>Paralvinella</taxon>
    </lineage>
</organism>
<dbReference type="GO" id="GO:0140359">
    <property type="term" value="F:ABC-type transporter activity"/>
    <property type="evidence" value="ECO:0007669"/>
    <property type="project" value="InterPro"/>
</dbReference>
<dbReference type="Pfam" id="PF01061">
    <property type="entry name" value="ABC2_membrane"/>
    <property type="match status" value="1"/>
</dbReference>
<feature type="transmembrane region" description="Helical" evidence="7">
    <location>
        <begin position="407"/>
        <end position="429"/>
    </location>
</feature>
<dbReference type="Gene3D" id="3.40.50.300">
    <property type="entry name" value="P-loop containing nucleotide triphosphate hydrolases"/>
    <property type="match status" value="1"/>
</dbReference>
<dbReference type="PROSITE" id="PS00211">
    <property type="entry name" value="ABC_TRANSPORTER_1"/>
    <property type="match status" value="1"/>
</dbReference>
<evidence type="ECO:0000256" key="5">
    <source>
        <dbReference type="ARBA" id="ARBA00022989"/>
    </source>
</evidence>
<feature type="transmembrane region" description="Helical" evidence="7">
    <location>
        <begin position="523"/>
        <end position="541"/>
    </location>
</feature>
<accession>A0AAD9MTX2</accession>
<dbReference type="InterPro" id="IPR017871">
    <property type="entry name" value="ABC_transporter-like_CS"/>
</dbReference>
<feature type="transmembrane region" description="Helical" evidence="7">
    <location>
        <begin position="605"/>
        <end position="627"/>
    </location>
</feature>
<evidence type="ECO:0000256" key="2">
    <source>
        <dbReference type="ARBA" id="ARBA00005814"/>
    </source>
</evidence>
<dbReference type="GO" id="GO:0005886">
    <property type="term" value="C:plasma membrane"/>
    <property type="evidence" value="ECO:0007669"/>
    <property type="project" value="TreeGrafter"/>
</dbReference>
<dbReference type="InterPro" id="IPR003439">
    <property type="entry name" value="ABC_transporter-like_ATP-bd"/>
</dbReference>
<dbReference type="EMBL" id="JAODUP010000903">
    <property type="protein sequence ID" value="KAK2142869.1"/>
    <property type="molecule type" value="Genomic_DNA"/>
</dbReference>
<protein>
    <recommendedName>
        <fullName evidence="8">ABC transporter domain-containing protein</fullName>
    </recommendedName>
</protein>
<evidence type="ECO:0000313" key="10">
    <source>
        <dbReference type="Proteomes" id="UP001208570"/>
    </source>
</evidence>
<proteinExistence type="inferred from homology"/>
<keyword evidence="3" id="KW-0813">Transport</keyword>
<dbReference type="InterPro" id="IPR027417">
    <property type="entry name" value="P-loop_NTPase"/>
</dbReference>
<dbReference type="GO" id="GO:0016887">
    <property type="term" value="F:ATP hydrolysis activity"/>
    <property type="evidence" value="ECO:0007669"/>
    <property type="project" value="InterPro"/>
</dbReference>
<comment type="subcellular location">
    <subcellularLocation>
        <location evidence="1">Membrane</location>
        <topology evidence="1">Multi-pass membrane protein</topology>
    </subcellularLocation>
</comment>
<comment type="caution">
    <text evidence="9">The sequence shown here is derived from an EMBL/GenBank/DDBJ whole genome shotgun (WGS) entry which is preliminary data.</text>
</comment>
<evidence type="ECO:0000256" key="3">
    <source>
        <dbReference type="ARBA" id="ARBA00022448"/>
    </source>
</evidence>
<dbReference type="AlphaFoldDB" id="A0AAD9MTX2"/>
<feature type="transmembrane region" description="Helical" evidence="7">
    <location>
        <begin position="460"/>
        <end position="479"/>
    </location>
</feature>
<gene>
    <name evidence="9" type="ORF">LSH36_903g00013</name>
</gene>
<feature type="transmembrane region" description="Helical" evidence="7">
    <location>
        <begin position="376"/>
        <end position="395"/>
    </location>
</feature>
<evidence type="ECO:0000259" key="8">
    <source>
        <dbReference type="PROSITE" id="PS50893"/>
    </source>
</evidence>
<dbReference type="Pfam" id="PF00005">
    <property type="entry name" value="ABC_tran"/>
    <property type="match status" value="1"/>
</dbReference>
<dbReference type="PANTHER" id="PTHR48041">
    <property type="entry name" value="ABC TRANSPORTER G FAMILY MEMBER 28"/>
    <property type="match status" value="1"/>
</dbReference>
<keyword evidence="5 7" id="KW-1133">Transmembrane helix</keyword>
<dbReference type="GO" id="GO:0005524">
    <property type="term" value="F:ATP binding"/>
    <property type="evidence" value="ECO:0007669"/>
    <property type="project" value="InterPro"/>
</dbReference>
<evidence type="ECO:0000313" key="9">
    <source>
        <dbReference type="EMBL" id="KAK2142869.1"/>
    </source>
</evidence>
<evidence type="ECO:0000256" key="6">
    <source>
        <dbReference type="ARBA" id="ARBA00023136"/>
    </source>
</evidence>
<name>A0AAD9MTX2_9ANNE</name>
<keyword evidence="6 7" id="KW-0472">Membrane</keyword>
<dbReference type="SUPFAM" id="SSF52540">
    <property type="entry name" value="P-loop containing nucleoside triphosphate hydrolases"/>
    <property type="match status" value="1"/>
</dbReference>
<dbReference type="InterPro" id="IPR050352">
    <property type="entry name" value="ABCG_transporters"/>
</dbReference>
<dbReference type="PANTHER" id="PTHR48041:SF63">
    <property type="entry name" value="EARLY GENE AT 23, ISOFORM C"/>
    <property type="match status" value="1"/>
</dbReference>
<reference evidence="9" key="1">
    <citation type="journal article" date="2023" name="Mol. Biol. Evol.">
        <title>Third-Generation Sequencing Reveals the Adaptive Role of the Epigenome in Three Deep-Sea Polychaetes.</title>
        <authorList>
            <person name="Perez M."/>
            <person name="Aroh O."/>
            <person name="Sun Y."/>
            <person name="Lan Y."/>
            <person name="Juniper S.K."/>
            <person name="Young C.R."/>
            <person name="Angers B."/>
            <person name="Qian P.Y."/>
        </authorList>
    </citation>
    <scope>NUCLEOTIDE SEQUENCE</scope>
    <source>
        <strain evidence="9">P08H-3</strain>
    </source>
</reference>